<dbReference type="SUPFAM" id="SSF49899">
    <property type="entry name" value="Concanavalin A-like lectins/glucanases"/>
    <property type="match status" value="1"/>
</dbReference>
<keyword evidence="1 5" id="KW-0732">Signal</keyword>
<dbReference type="SUPFAM" id="SSF75005">
    <property type="entry name" value="Arabinanase/levansucrase/invertase"/>
    <property type="match status" value="1"/>
</dbReference>
<dbReference type="RefSeq" id="WP_270884303.1">
    <property type="nucleotide sequence ID" value="NZ_JAQFVF010000065.1"/>
</dbReference>
<dbReference type="InterPro" id="IPR013320">
    <property type="entry name" value="ConA-like_dom_sf"/>
</dbReference>
<gene>
    <name evidence="7" type="ORF">ACFPOG_04315</name>
</gene>
<dbReference type="Gene3D" id="2.60.120.200">
    <property type="match status" value="1"/>
</dbReference>
<evidence type="ECO:0000256" key="1">
    <source>
        <dbReference type="ARBA" id="ARBA00022729"/>
    </source>
</evidence>
<dbReference type="Gene3D" id="2.115.10.20">
    <property type="entry name" value="Glycosyl hydrolase domain, family 43"/>
    <property type="match status" value="2"/>
</dbReference>
<organism evidence="7 8">
    <name type="scientific">Paenibacillus aestuarii</name>
    <dbReference type="NCBI Taxonomy" id="516965"/>
    <lineage>
        <taxon>Bacteria</taxon>
        <taxon>Bacillati</taxon>
        <taxon>Bacillota</taxon>
        <taxon>Bacilli</taxon>
        <taxon>Bacillales</taxon>
        <taxon>Paenibacillaceae</taxon>
        <taxon>Paenibacillus</taxon>
    </lineage>
</organism>
<evidence type="ECO:0000256" key="2">
    <source>
        <dbReference type="ARBA" id="ARBA00022801"/>
    </source>
</evidence>
<evidence type="ECO:0000256" key="3">
    <source>
        <dbReference type="ARBA" id="ARBA00023157"/>
    </source>
</evidence>
<dbReference type="SMART" id="SM00560">
    <property type="entry name" value="LamGL"/>
    <property type="match status" value="1"/>
</dbReference>
<dbReference type="Proteomes" id="UP001596044">
    <property type="component" value="Unassembled WGS sequence"/>
</dbReference>
<feature type="signal peptide" evidence="5">
    <location>
        <begin position="1"/>
        <end position="28"/>
    </location>
</feature>
<dbReference type="InterPro" id="IPR006558">
    <property type="entry name" value="LamG-like"/>
</dbReference>
<evidence type="ECO:0000313" key="7">
    <source>
        <dbReference type="EMBL" id="MFC5447468.1"/>
    </source>
</evidence>
<name>A0ABW0K245_9BACL</name>
<dbReference type="EMBL" id="JBHSMJ010000007">
    <property type="protein sequence ID" value="MFC5447468.1"/>
    <property type="molecule type" value="Genomic_DNA"/>
</dbReference>
<proteinExistence type="predicted"/>
<evidence type="ECO:0000256" key="4">
    <source>
        <dbReference type="ARBA" id="ARBA00023295"/>
    </source>
</evidence>
<protein>
    <submittedName>
        <fullName evidence="7">LamG-like jellyroll fold domain-containing protein</fullName>
    </submittedName>
</protein>
<accession>A0ABW0K245</accession>
<evidence type="ECO:0000256" key="5">
    <source>
        <dbReference type="SAM" id="SignalP"/>
    </source>
</evidence>
<comment type="caution">
    <text evidence="7">The sequence shown here is derived from an EMBL/GenBank/DDBJ whole genome shotgun (WGS) entry which is preliminary data.</text>
</comment>
<feature type="chain" id="PRO_5047461191" evidence="5">
    <location>
        <begin position="29"/>
        <end position="544"/>
    </location>
</feature>
<dbReference type="Pfam" id="PF13385">
    <property type="entry name" value="Laminin_G_3"/>
    <property type="match status" value="1"/>
</dbReference>
<evidence type="ECO:0000313" key="8">
    <source>
        <dbReference type="Proteomes" id="UP001596044"/>
    </source>
</evidence>
<keyword evidence="4" id="KW-0326">Glycosidase</keyword>
<dbReference type="InterPro" id="IPR023296">
    <property type="entry name" value="Glyco_hydro_beta-prop_sf"/>
</dbReference>
<keyword evidence="2" id="KW-0378">Hydrolase</keyword>
<feature type="domain" description="LamG-like jellyroll fold" evidence="6">
    <location>
        <begin position="396"/>
        <end position="535"/>
    </location>
</feature>
<evidence type="ECO:0000259" key="6">
    <source>
        <dbReference type="SMART" id="SM00560"/>
    </source>
</evidence>
<dbReference type="CDD" id="cd08983">
    <property type="entry name" value="GH43_Bt3655-like"/>
    <property type="match status" value="1"/>
</dbReference>
<sequence length="544" mass="60159">MPTFSHIAKMGLFFLAMLLFVMPVPASAGTQGGYLVAYFRSDPSQTGEKIQKLHYGYSRDGVKWYELNKNAPVFTPKYALRDPFLNKGPDGIWRLVYTSPDVDATGKNTSTYYMGYAESTDLIHWTNEKRLDLMANYRPANTVYNVWAPEWMYNDETGKYIIYWSSTLNATGPTNNYHYKATTTDWNTFSDASLLFDPGVSSIDASMLRVDKNAEDDYYMFFKDESLSPMKMRQTWANEPVNKVEYDANISSNTITPDYTEAPEAFKLIGQNKWNLIYDYWSQGKYGLKSTVNVEDPTAWSAEISDARFPYKMRHASVATLTNAELWHVVNQFGVDAHYNLNSSANDVSGNGHNGTLNGSPAFTGTGGPEGGYINMDGVDDGIQLAVSGSTGFMHDAFATRSVSLWFKANQTVSEQVLFDEGGVTAGMSMKLQNNMLYAGAASGASKVQINTAFTDTASWHHAVVVFNEGKLLLYLDGALAASAATPYTSIDAHIDLAGLGKRYGQDAFGGTNGGAYFDGRIDQVNIYTVPLFPEDVQDLHDTP</sequence>
<keyword evidence="8" id="KW-1185">Reference proteome</keyword>
<keyword evidence="3" id="KW-1015">Disulfide bond</keyword>
<reference evidence="8" key="1">
    <citation type="journal article" date="2019" name="Int. J. Syst. Evol. Microbiol.">
        <title>The Global Catalogue of Microorganisms (GCM) 10K type strain sequencing project: providing services to taxonomists for standard genome sequencing and annotation.</title>
        <authorList>
            <consortium name="The Broad Institute Genomics Platform"/>
            <consortium name="The Broad Institute Genome Sequencing Center for Infectious Disease"/>
            <person name="Wu L."/>
            <person name="Ma J."/>
        </authorList>
    </citation>
    <scope>NUCLEOTIDE SEQUENCE [LARGE SCALE GENOMIC DNA]</scope>
    <source>
        <strain evidence="8">KACC 11904</strain>
    </source>
</reference>